<dbReference type="EMBL" id="LR796861">
    <property type="protein sequence ID" value="CAB4170920.1"/>
    <property type="molecule type" value="Genomic_DNA"/>
</dbReference>
<proteinExistence type="predicted"/>
<gene>
    <name evidence="4" type="ORF">UFOVP1066_97</name>
    <name evidence="5" type="ORF">UFOVP1315_18</name>
    <name evidence="6" type="ORF">UFOVP1421_201</name>
    <name evidence="7" type="ORF">UFOVP1525_211</name>
    <name evidence="3" type="ORF">UFOVP909_174</name>
</gene>
<name>A0A6J5SCK4_9CAUD</name>
<dbReference type="GO" id="GO:0004519">
    <property type="term" value="F:endonuclease activity"/>
    <property type="evidence" value="ECO:0007669"/>
    <property type="project" value="UniProtKB-KW"/>
</dbReference>
<dbReference type="EMBL" id="LR797272">
    <property type="protein sequence ID" value="CAB4197560.1"/>
    <property type="molecule type" value="Genomic_DNA"/>
</dbReference>
<dbReference type="EMBL" id="LR797019">
    <property type="protein sequence ID" value="CAB4181975.1"/>
    <property type="molecule type" value="Genomic_DNA"/>
</dbReference>
<dbReference type="InterPro" id="IPR003395">
    <property type="entry name" value="RecF/RecN/SMC_N"/>
</dbReference>
<reference evidence="6" key="1">
    <citation type="submission" date="2020-05" db="EMBL/GenBank/DDBJ databases">
        <authorList>
            <person name="Chiriac C."/>
            <person name="Salcher M."/>
            <person name="Ghai R."/>
            <person name="Kavagutti S V."/>
        </authorList>
    </citation>
    <scope>NUCLEOTIDE SEQUENCE</scope>
</reference>
<dbReference type="EMBL" id="LR797375">
    <property type="protein sequence ID" value="CAB4211594.1"/>
    <property type="molecule type" value="Genomic_DNA"/>
</dbReference>
<evidence type="ECO:0000313" key="7">
    <source>
        <dbReference type="EMBL" id="CAB5238707.1"/>
    </source>
</evidence>
<dbReference type="Pfam" id="PF02463">
    <property type="entry name" value="SMC_N"/>
    <property type="match status" value="1"/>
</dbReference>
<keyword evidence="6" id="KW-0540">Nuclease</keyword>
<evidence type="ECO:0000259" key="2">
    <source>
        <dbReference type="Pfam" id="PF02463"/>
    </source>
</evidence>
<evidence type="ECO:0000313" key="3">
    <source>
        <dbReference type="EMBL" id="CAB4170920.1"/>
    </source>
</evidence>
<dbReference type="EMBL" id="LR798454">
    <property type="protein sequence ID" value="CAB5238707.1"/>
    <property type="molecule type" value="Genomic_DNA"/>
</dbReference>
<keyword evidence="6" id="KW-0378">Hydrolase</keyword>
<dbReference type="PANTHER" id="PTHR32114:SF2">
    <property type="entry name" value="ABC TRANSPORTER ABCH.3"/>
    <property type="match status" value="1"/>
</dbReference>
<keyword evidence="1" id="KW-0175">Coiled coil</keyword>
<evidence type="ECO:0000313" key="6">
    <source>
        <dbReference type="EMBL" id="CAB4211594.1"/>
    </source>
</evidence>
<evidence type="ECO:0000313" key="4">
    <source>
        <dbReference type="EMBL" id="CAB4181975.1"/>
    </source>
</evidence>
<keyword evidence="6" id="KW-0255">Endonuclease</keyword>
<organism evidence="6">
    <name type="scientific">uncultured Caudovirales phage</name>
    <dbReference type="NCBI Taxonomy" id="2100421"/>
    <lineage>
        <taxon>Viruses</taxon>
        <taxon>Duplodnaviria</taxon>
        <taxon>Heunggongvirae</taxon>
        <taxon>Uroviricota</taxon>
        <taxon>Caudoviricetes</taxon>
        <taxon>Peduoviridae</taxon>
        <taxon>Maltschvirus</taxon>
        <taxon>Maltschvirus maltsch</taxon>
    </lineage>
</organism>
<dbReference type="SUPFAM" id="SSF52540">
    <property type="entry name" value="P-loop containing nucleoside triphosphate hydrolases"/>
    <property type="match status" value="1"/>
</dbReference>
<feature type="domain" description="RecF/RecN/SMC N-terminal" evidence="2">
    <location>
        <begin position="5"/>
        <end position="559"/>
    </location>
</feature>
<dbReference type="InterPro" id="IPR027417">
    <property type="entry name" value="P-loop_NTPase"/>
</dbReference>
<sequence length="572" mass="64979">MIVFKSVQWKNFLSTGNSPNKVLLNRSQTTLIIGKNGEGKSTILDALCFSLFGKPFRNINKGQLVNSINGKGCCVEIEFDINGKEYKIIRGIKPNIFEIWQDGEMINQDAASRDYQKILEQQILKLNYKTFTQVVILGSASFVPFMQLPTTQRREVIEDILDIRIFSTMNSLLKEKVQETKDAITTIENEISTAKTKVDSQTQLIKTITEAKTSAIESIGTKISANSTEILHAEGEIQLIISEIDTLKASINDKETIAEDIDKAKSIRSKLLQKIETCEHNTEFFSEHDVCPSCSQDIAEEYKEGIIKDLNAKMLDNNTKIGELETILSNLNDKLSQINKVVEQITDKNIELSTRNSTVTLLNKQIKELEAETQRVKSDTTNLDEEKGKLKDLAKEAIGKIGQKTQLQEQRNLEDVANILLKDTGIKTAIIREYLPIMNKLINKYLQAMDAYIHFELDEAFNESVKSRFRDDFTYASFSEGEKMRIDLAILFTWRQIAKMKNSVNTNLLLLDEIFDSSLDTAGTDYFLNLMNQFGDNTNIFVISHKGDQLFDKFRSVIKFEKRNDFSIIATS</sequence>
<dbReference type="SUPFAM" id="SSF75712">
    <property type="entry name" value="Rad50 coiled-coil Zn hook"/>
    <property type="match status" value="1"/>
</dbReference>
<feature type="coiled-coil region" evidence="1">
    <location>
        <begin position="328"/>
        <end position="386"/>
    </location>
</feature>
<protein>
    <submittedName>
        <fullName evidence="6">Endonuclease subunit</fullName>
    </submittedName>
</protein>
<dbReference type="PANTHER" id="PTHR32114">
    <property type="entry name" value="ABC TRANSPORTER ABCH.3"/>
    <property type="match status" value="1"/>
</dbReference>
<evidence type="ECO:0000256" key="1">
    <source>
        <dbReference type="SAM" id="Coils"/>
    </source>
</evidence>
<dbReference type="Gene3D" id="3.40.50.300">
    <property type="entry name" value="P-loop containing nucleotide triphosphate hydrolases"/>
    <property type="match status" value="2"/>
</dbReference>
<feature type="coiled-coil region" evidence="1">
    <location>
        <begin position="170"/>
        <end position="197"/>
    </location>
</feature>
<accession>A0A6J5SCK4</accession>
<evidence type="ECO:0000313" key="5">
    <source>
        <dbReference type="EMBL" id="CAB4197560.1"/>
    </source>
</evidence>